<keyword evidence="5" id="KW-0274">FAD</keyword>
<dbReference type="SUPFAM" id="SSF54373">
    <property type="entry name" value="FAD-linked reductases, C-terminal domain"/>
    <property type="match status" value="1"/>
</dbReference>
<evidence type="ECO:0000313" key="11">
    <source>
        <dbReference type="Proteomes" id="UP000027073"/>
    </source>
</evidence>
<dbReference type="PANTHER" id="PTHR11552">
    <property type="entry name" value="GLUCOSE-METHANOL-CHOLINE GMC OXIDOREDUCTASE"/>
    <property type="match status" value="1"/>
</dbReference>
<evidence type="ECO:0000313" key="10">
    <source>
        <dbReference type="EMBL" id="KDQ27314.1"/>
    </source>
</evidence>
<dbReference type="VEuPathDB" id="FungiDB:PLEOSDRAFT_1112502"/>
<feature type="region of interest" description="Disordered" evidence="8">
    <location>
        <begin position="631"/>
        <end position="708"/>
    </location>
</feature>
<feature type="compositionally biased region" description="Polar residues" evidence="8">
    <location>
        <begin position="680"/>
        <end position="690"/>
    </location>
</feature>
<reference evidence="11" key="1">
    <citation type="journal article" date="2014" name="Proc. Natl. Acad. Sci. U.S.A.">
        <title>Extensive sampling of basidiomycete genomes demonstrates inadequacy of the white-rot/brown-rot paradigm for wood decay fungi.</title>
        <authorList>
            <person name="Riley R."/>
            <person name="Salamov A.A."/>
            <person name="Brown D.W."/>
            <person name="Nagy L.G."/>
            <person name="Floudas D."/>
            <person name="Held B.W."/>
            <person name="Levasseur A."/>
            <person name="Lombard V."/>
            <person name="Morin E."/>
            <person name="Otillar R."/>
            <person name="Lindquist E.A."/>
            <person name="Sun H."/>
            <person name="LaButti K.M."/>
            <person name="Schmutz J."/>
            <person name="Jabbour D."/>
            <person name="Luo H."/>
            <person name="Baker S.E."/>
            <person name="Pisabarro A.G."/>
            <person name="Walton J.D."/>
            <person name="Blanchette R.A."/>
            <person name="Henrissat B."/>
            <person name="Martin F."/>
            <person name="Cullen D."/>
            <person name="Hibbett D.S."/>
            <person name="Grigoriev I.V."/>
        </authorList>
    </citation>
    <scope>NUCLEOTIDE SEQUENCE [LARGE SCALE GENOMIC DNA]</scope>
    <source>
        <strain evidence="11">PC15</strain>
    </source>
</reference>
<dbReference type="HOGENOM" id="CLU_002865_7_2_1"/>
<evidence type="ECO:0000256" key="8">
    <source>
        <dbReference type="SAM" id="MobiDB-lite"/>
    </source>
</evidence>
<dbReference type="PROSITE" id="PS00624">
    <property type="entry name" value="GMC_OXRED_2"/>
    <property type="match status" value="1"/>
</dbReference>
<protein>
    <recommendedName>
        <fullName evidence="9">Glucose-methanol-choline oxidoreductase N-terminal domain-containing protein</fullName>
    </recommendedName>
</protein>
<dbReference type="Gene3D" id="3.50.50.60">
    <property type="entry name" value="FAD/NAD(P)-binding domain"/>
    <property type="match status" value="1"/>
</dbReference>
<evidence type="ECO:0000256" key="6">
    <source>
        <dbReference type="ARBA" id="ARBA00023002"/>
    </source>
</evidence>
<dbReference type="EMBL" id="KL198008">
    <property type="protein sequence ID" value="KDQ27314.1"/>
    <property type="molecule type" value="Genomic_DNA"/>
</dbReference>
<dbReference type="SUPFAM" id="SSF51905">
    <property type="entry name" value="FAD/NAD(P)-binding domain"/>
    <property type="match status" value="1"/>
</dbReference>
<dbReference type="GO" id="GO:0050660">
    <property type="term" value="F:flavin adenine dinucleotide binding"/>
    <property type="evidence" value="ECO:0007669"/>
    <property type="project" value="InterPro"/>
</dbReference>
<evidence type="ECO:0000256" key="5">
    <source>
        <dbReference type="ARBA" id="ARBA00022827"/>
    </source>
</evidence>
<dbReference type="PANTHER" id="PTHR11552:SF201">
    <property type="entry name" value="GLUCOSE-METHANOL-CHOLINE OXIDOREDUCTASE N-TERMINAL DOMAIN-CONTAINING PROTEIN"/>
    <property type="match status" value="1"/>
</dbReference>
<evidence type="ECO:0000256" key="1">
    <source>
        <dbReference type="ARBA" id="ARBA00001974"/>
    </source>
</evidence>
<feature type="compositionally biased region" description="Pro residues" evidence="8">
    <location>
        <begin position="663"/>
        <end position="675"/>
    </location>
</feature>
<dbReference type="OrthoDB" id="269227at2759"/>
<comment type="similarity">
    <text evidence="2">Belongs to the GMC oxidoreductase family.</text>
</comment>
<feature type="domain" description="Glucose-methanol-choline oxidoreductase N-terminal" evidence="9">
    <location>
        <begin position="291"/>
        <end position="305"/>
    </location>
</feature>
<dbReference type="Pfam" id="PF05199">
    <property type="entry name" value="GMC_oxred_C"/>
    <property type="match status" value="1"/>
</dbReference>
<keyword evidence="4" id="KW-0732">Signal</keyword>
<evidence type="ECO:0000259" key="9">
    <source>
        <dbReference type="PROSITE" id="PS00624"/>
    </source>
</evidence>
<organism evidence="10 11">
    <name type="scientific">Pleurotus ostreatus (strain PC15)</name>
    <name type="common">Oyster mushroom</name>
    <dbReference type="NCBI Taxonomy" id="1137138"/>
    <lineage>
        <taxon>Eukaryota</taxon>
        <taxon>Fungi</taxon>
        <taxon>Dikarya</taxon>
        <taxon>Basidiomycota</taxon>
        <taxon>Agaricomycotina</taxon>
        <taxon>Agaricomycetes</taxon>
        <taxon>Agaricomycetidae</taxon>
        <taxon>Agaricales</taxon>
        <taxon>Pleurotineae</taxon>
        <taxon>Pleurotaceae</taxon>
        <taxon>Pleurotus</taxon>
    </lineage>
</organism>
<dbReference type="InterPro" id="IPR000172">
    <property type="entry name" value="GMC_OxRdtase_N"/>
</dbReference>
<dbReference type="Pfam" id="PF00732">
    <property type="entry name" value="GMC_oxred_N"/>
    <property type="match status" value="1"/>
</dbReference>
<dbReference type="Proteomes" id="UP000027073">
    <property type="component" value="Unassembled WGS sequence"/>
</dbReference>
<dbReference type="Gene3D" id="3.30.560.10">
    <property type="entry name" value="Glucose Oxidase, domain 3"/>
    <property type="match status" value="1"/>
</dbReference>
<dbReference type="InterPro" id="IPR012132">
    <property type="entry name" value="GMC_OxRdtase"/>
</dbReference>
<dbReference type="AlphaFoldDB" id="A0A067NHM2"/>
<keyword evidence="7" id="KW-0325">Glycoprotein</keyword>
<dbReference type="InterPro" id="IPR036188">
    <property type="entry name" value="FAD/NAD-bd_sf"/>
</dbReference>
<evidence type="ECO:0000256" key="4">
    <source>
        <dbReference type="ARBA" id="ARBA00022729"/>
    </source>
</evidence>
<name>A0A067NHM2_PLEO1</name>
<proteinExistence type="inferred from homology"/>
<evidence type="ECO:0000256" key="3">
    <source>
        <dbReference type="ARBA" id="ARBA00022630"/>
    </source>
</evidence>
<accession>A0A067NHM2</accession>
<sequence>MITVDYLVVGGGLAGLVVATRLAEDLDVVVGVLEAGQDMSRNPDVQTPANYYKGIRNPETDWGFFTAPQDGLNGRRIYLPRGKGLGGSTLLNLMQLGRASAVEYNAFEQLGSKGWDWAEFLKYFKKSEAFHPDSEDITEFGLNIADEVHGKCGPLPKIMPPRVWPVHSRVMEAFVSVGIPFNADPVGLFFLSEPNQPTLDDAPKNDGANAGCWTGTTAIHPGQHTRASSASAYYEPNRDKSNLIVVTGAYATRILFDPKESGDLVAKAVEYHKDGEIHVAHATKEVILCTGSFKTPQLLELSGIGDKKILDPLNIPVIIDLPGVGSNLQVLSHYHRPFVVPIYIALEESAEYMTTRTGLLSSAPMSAFAFIPLSLIPHDRKILDGANKLDFSGDPSASAGMQRAFQMQKEWLMNRDVSFLELATISSYLPNTRALPLEGRNYISFVLGLLHPFSRGHVHIRSSDPFDSPTIDPRFLNNGTDVELFIDAVKLVRKVVNARCIKSAIVRETAPGPAVQFDAEIIEYLKGNVQTIYHPIGTAPMFPREDGGVVDESLKVYGTQNLRVVDASVIPLQISAHIQHTIYAIAEKAADIIKGASRSLSFSSTLIQRQPQSSAHKHIIGRGLLKQRRPVPESWTNAKRLTAGLPLKPPVRRGNAVRSLSPVPSPSASPRPPSLSTPSGSHSETPSFSGSSAPSVTPPTAPVLSTRGSFGCTDAETGEFVGYISKDLNAFGQYTRTTDSTKRLVLEIDLDAARLGPVDMMAINGGESNYPFFGGVTGFSSTNPNLSPSSSNYANLCGTSQTNPGSPAQIWPNTFSEYSGDAATWRYDSALGVYPQWINLDGSKPALHLVYVPNADMFSLTGSVEAFRASFGSVTQCSLSFVPTAASVPTPTTSVY</sequence>
<evidence type="ECO:0000256" key="7">
    <source>
        <dbReference type="ARBA" id="ARBA00023180"/>
    </source>
</evidence>
<comment type="cofactor">
    <cofactor evidence="1">
        <name>FAD</name>
        <dbReference type="ChEBI" id="CHEBI:57692"/>
    </cofactor>
</comment>
<keyword evidence="3" id="KW-0285">Flavoprotein</keyword>
<evidence type="ECO:0000256" key="2">
    <source>
        <dbReference type="ARBA" id="ARBA00010790"/>
    </source>
</evidence>
<dbReference type="InParanoid" id="A0A067NHM2"/>
<keyword evidence="6" id="KW-0560">Oxidoreductase</keyword>
<dbReference type="InterPro" id="IPR007867">
    <property type="entry name" value="GMC_OxRtase_C"/>
</dbReference>
<gene>
    <name evidence="10" type="ORF">PLEOSDRAFT_1112502</name>
</gene>
<dbReference type="STRING" id="1137138.A0A067NHM2"/>
<dbReference type="GO" id="GO:0016614">
    <property type="term" value="F:oxidoreductase activity, acting on CH-OH group of donors"/>
    <property type="evidence" value="ECO:0007669"/>
    <property type="project" value="InterPro"/>
</dbReference>